<dbReference type="Proteomes" id="UP000015105">
    <property type="component" value="Chromosome 1D"/>
</dbReference>
<proteinExistence type="predicted"/>
<organism evidence="1 2">
    <name type="scientific">Aegilops tauschii subsp. strangulata</name>
    <name type="common">Goatgrass</name>
    <dbReference type="NCBI Taxonomy" id="200361"/>
    <lineage>
        <taxon>Eukaryota</taxon>
        <taxon>Viridiplantae</taxon>
        <taxon>Streptophyta</taxon>
        <taxon>Embryophyta</taxon>
        <taxon>Tracheophyta</taxon>
        <taxon>Spermatophyta</taxon>
        <taxon>Magnoliopsida</taxon>
        <taxon>Liliopsida</taxon>
        <taxon>Poales</taxon>
        <taxon>Poaceae</taxon>
        <taxon>BOP clade</taxon>
        <taxon>Pooideae</taxon>
        <taxon>Triticodae</taxon>
        <taxon>Triticeae</taxon>
        <taxon>Triticinae</taxon>
        <taxon>Aegilops</taxon>
    </lineage>
</organism>
<keyword evidence="2" id="KW-1185">Reference proteome</keyword>
<evidence type="ECO:0000313" key="2">
    <source>
        <dbReference type="Proteomes" id="UP000015105"/>
    </source>
</evidence>
<reference evidence="2" key="2">
    <citation type="journal article" date="2017" name="Nat. Plants">
        <title>The Aegilops tauschii genome reveals multiple impacts of transposons.</title>
        <authorList>
            <person name="Zhao G."/>
            <person name="Zou C."/>
            <person name="Li K."/>
            <person name="Wang K."/>
            <person name="Li T."/>
            <person name="Gao L."/>
            <person name="Zhang X."/>
            <person name="Wang H."/>
            <person name="Yang Z."/>
            <person name="Liu X."/>
            <person name="Jiang W."/>
            <person name="Mao L."/>
            <person name="Kong X."/>
            <person name="Jiao Y."/>
            <person name="Jia J."/>
        </authorList>
    </citation>
    <scope>NUCLEOTIDE SEQUENCE [LARGE SCALE GENOMIC DNA]</scope>
    <source>
        <strain evidence="2">cv. AL8/78</strain>
    </source>
</reference>
<name>A0A452XN39_AEGTS</name>
<sequence>SLWTAGQPSTAMTMSDTVVIINSLIGKTRANQCPGLRKAATPSADGIESVMFTYRFMEDQSTVFTDVQRSEASPCTGGCASTHTVDSAVNAPWIHEGPTADYCVRTGYREVHAAGVCPEAQLMAGSNSVIYLTNDEGPVVRLLRWVAGLCGGSDLAVHGCPEGQLMAGNSTIYQNGLVQWLLR</sequence>
<reference evidence="1" key="4">
    <citation type="submission" date="2019-03" db="UniProtKB">
        <authorList>
            <consortium name="EnsemblPlants"/>
        </authorList>
    </citation>
    <scope>IDENTIFICATION</scope>
</reference>
<reference evidence="1" key="3">
    <citation type="journal article" date="2017" name="Nature">
        <title>Genome sequence of the progenitor of the wheat D genome Aegilops tauschii.</title>
        <authorList>
            <person name="Luo M.C."/>
            <person name="Gu Y.Q."/>
            <person name="Puiu D."/>
            <person name="Wang H."/>
            <person name="Twardziok S.O."/>
            <person name="Deal K.R."/>
            <person name="Huo N."/>
            <person name="Zhu T."/>
            <person name="Wang L."/>
            <person name="Wang Y."/>
            <person name="McGuire P.E."/>
            <person name="Liu S."/>
            <person name="Long H."/>
            <person name="Ramasamy R.K."/>
            <person name="Rodriguez J.C."/>
            <person name="Van S.L."/>
            <person name="Yuan L."/>
            <person name="Wang Z."/>
            <person name="Xia Z."/>
            <person name="Xiao L."/>
            <person name="Anderson O.D."/>
            <person name="Ouyang S."/>
            <person name="Liang Y."/>
            <person name="Zimin A.V."/>
            <person name="Pertea G."/>
            <person name="Qi P."/>
            <person name="Bennetzen J.L."/>
            <person name="Dai X."/>
            <person name="Dawson M.W."/>
            <person name="Muller H.G."/>
            <person name="Kugler K."/>
            <person name="Rivarola-Duarte L."/>
            <person name="Spannagl M."/>
            <person name="Mayer K.F.X."/>
            <person name="Lu F.H."/>
            <person name="Bevan M.W."/>
            <person name="Leroy P."/>
            <person name="Li P."/>
            <person name="You F.M."/>
            <person name="Sun Q."/>
            <person name="Liu Z."/>
            <person name="Lyons E."/>
            <person name="Wicker T."/>
            <person name="Salzberg S.L."/>
            <person name="Devos K.M."/>
            <person name="Dvorak J."/>
        </authorList>
    </citation>
    <scope>NUCLEOTIDE SEQUENCE [LARGE SCALE GENOMIC DNA]</scope>
    <source>
        <strain evidence="1">cv. AL8/78</strain>
    </source>
</reference>
<dbReference type="EnsemblPlants" id="AET1Gv20073800.3">
    <property type="protein sequence ID" value="AET1Gv20073800.3"/>
    <property type="gene ID" value="AET1Gv20073800"/>
</dbReference>
<evidence type="ECO:0000313" key="1">
    <source>
        <dbReference type="EnsemblPlants" id="AET1Gv20073800.3"/>
    </source>
</evidence>
<protein>
    <submittedName>
        <fullName evidence="1">Uncharacterized protein</fullName>
    </submittedName>
</protein>
<reference evidence="1" key="5">
    <citation type="journal article" date="2021" name="G3 (Bethesda)">
        <title>Aegilops tauschii genome assembly Aet v5.0 features greater sequence contiguity and improved annotation.</title>
        <authorList>
            <person name="Wang L."/>
            <person name="Zhu T."/>
            <person name="Rodriguez J.C."/>
            <person name="Deal K.R."/>
            <person name="Dubcovsky J."/>
            <person name="McGuire P.E."/>
            <person name="Lux T."/>
            <person name="Spannagl M."/>
            <person name="Mayer K.F.X."/>
            <person name="Baldrich P."/>
            <person name="Meyers B.C."/>
            <person name="Huo N."/>
            <person name="Gu Y.Q."/>
            <person name="Zhou H."/>
            <person name="Devos K.M."/>
            <person name="Bennetzen J.L."/>
            <person name="Unver T."/>
            <person name="Budak H."/>
            <person name="Gulick P.J."/>
            <person name="Galiba G."/>
            <person name="Kalapos B."/>
            <person name="Nelson D.R."/>
            <person name="Li P."/>
            <person name="You F.M."/>
            <person name="Luo M.C."/>
            <person name="Dvorak J."/>
        </authorList>
    </citation>
    <scope>NUCLEOTIDE SEQUENCE [LARGE SCALE GENOMIC DNA]</scope>
    <source>
        <strain evidence="1">cv. AL8/78</strain>
    </source>
</reference>
<reference evidence="2" key="1">
    <citation type="journal article" date="2014" name="Science">
        <title>Ancient hybridizations among the ancestral genomes of bread wheat.</title>
        <authorList>
            <consortium name="International Wheat Genome Sequencing Consortium,"/>
            <person name="Marcussen T."/>
            <person name="Sandve S.R."/>
            <person name="Heier L."/>
            <person name="Spannagl M."/>
            <person name="Pfeifer M."/>
            <person name="Jakobsen K.S."/>
            <person name="Wulff B.B."/>
            <person name="Steuernagel B."/>
            <person name="Mayer K.F."/>
            <person name="Olsen O.A."/>
        </authorList>
    </citation>
    <scope>NUCLEOTIDE SEQUENCE [LARGE SCALE GENOMIC DNA]</scope>
    <source>
        <strain evidence="2">cv. AL8/78</strain>
    </source>
</reference>
<dbReference type="Gramene" id="AET1Gv20073800.3">
    <property type="protein sequence ID" value="AET1Gv20073800.3"/>
    <property type="gene ID" value="AET1Gv20073800"/>
</dbReference>
<dbReference type="AlphaFoldDB" id="A0A452XN39"/>
<accession>A0A452XN39</accession>